<dbReference type="NCBIfam" id="TIGR02595">
    <property type="entry name" value="PEP_CTERM"/>
    <property type="match status" value="1"/>
</dbReference>
<evidence type="ECO:0000259" key="2">
    <source>
        <dbReference type="Pfam" id="PF07589"/>
    </source>
</evidence>
<evidence type="ECO:0000256" key="1">
    <source>
        <dbReference type="SAM" id="SignalP"/>
    </source>
</evidence>
<dbReference type="InterPro" id="IPR013424">
    <property type="entry name" value="Ice-binding_C"/>
</dbReference>
<proteinExistence type="predicted"/>
<gene>
    <name evidence="3" type="ORF">GPAL_1553</name>
</gene>
<feature type="signal peptide" evidence="1">
    <location>
        <begin position="1"/>
        <end position="26"/>
    </location>
</feature>
<feature type="domain" description="Ice-binding protein C-terminal" evidence="2">
    <location>
        <begin position="233"/>
        <end position="253"/>
    </location>
</feature>
<name>K6ZDK9_9ALTE</name>
<reference evidence="4" key="1">
    <citation type="journal article" date="2014" name="Environ. Microbiol.">
        <title>Comparative genomics of the marine bacterial genus Glaciecola reveals the high degree of genomic diversity and genomic characteristic for cold adaptation.</title>
        <authorList>
            <person name="Qin Q.L."/>
            <person name="Xie B.B."/>
            <person name="Yu Y."/>
            <person name="Shu Y.L."/>
            <person name="Rong J.C."/>
            <person name="Zhang Y.J."/>
            <person name="Zhao D.L."/>
            <person name="Chen X.L."/>
            <person name="Zhang X.Y."/>
            <person name="Chen B."/>
            <person name="Zhou B.C."/>
            <person name="Zhang Y.Z."/>
        </authorList>
    </citation>
    <scope>NUCLEOTIDE SEQUENCE [LARGE SCALE GENOMIC DNA]</scope>
    <source>
        <strain evidence="4">ACAM 615</strain>
    </source>
</reference>
<keyword evidence="4" id="KW-1185">Reference proteome</keyword>
<organism evidence="3 4">
    <name type="scientific">Brumicola pallidula DSM 14239 = ACAM 615</name>
    <dbReference type="NCBI Taxonomy" id="1121922"/>
    <lineage>
        <taxon>Bacteria</taxon>
        <taxon>Pseudomonadati</taxon>
        <taxon>Pseudomonadota</taxon>
        <taxon>Gammaproteobacteria</taxon>
        <taxon>Alteromonadales</taxon>
        <taxon>Alteromonadaceae</taxon>
        <taxon>Brumicola</taxon>
    </lineage>
</organism>
<keyword evidence="1" id="KW-0732">Signal</keyword>
<dbReference type="EMBL" id="BAEQ01000024">
    <property type="protein sequence ID" value="GAC28417.1"/>
    <property type="molecule type" value="Genomic_DNA"/>
</dbReference>
<evidence type="ECO:0000313" key="3">
    <source>
        <dbReference type="EMBL" id="GAC28417.1"/>
    </source>
</evidence>
<dbReference type="Proteomes" id="UP000006251">
    <property type="component" value="Unassembled WGS sequence"/>
</dbReference>
<dbReference type="RefSeq" id="WP_006010585.1">
    <property type="nucleotide sequence ID" value="NZ_AUAV01000015.1"/>
</dbReference>
<dbReference type="AlphaFoldDB" id="K6ZDK9"/>
<protein>
    <recommendedName>
        <fullName evidence="2">Ice-binding protein C-terminal domain-containing protein</fullName>
    </recommendedName>
</protein>
<dbReference type="Pfam" id="PF07589">
    <property type="entry name" value="PEP-CTERM"/>
    <property type="match status" value="1"/>
</dbReference>
<comment type="caution">
    <text evidence="3">The sequence shown here is derived from an EMBL/GenBank/DDBJ whole genome shotgun (WGS) entry which is preliminary data.</text>
</comment>
<evidence type="ECO:0000313" key="4">
    <source>
        <dbReference type="Proteomes" id="UP000006251"/>
    </source>
</evidence>
<accession>K6ZDK9</accession>
<sequence length="258" mass="27252">MKFNVKKIMLVGVILTASSIVNIAKADIIFQQFGQFNAYTGGGTGISNDAVATTNYSFGGENFTIGLTATERFNNEDVTNDGAGTFFAKAGSNTPPSASAAGATWGFGFFLGMEGIKFADFSALQAAADSYMQTIAVDIYYDVDPTSAVDYGIISLWDLINGLAVKEAQGTQNLLFSFLNGPNLPAITTPTLDFNPNISGEYSFKIASTMSGPLGDRPESNPLAKVGINVVVVPEPSTLALFGLGLMALASRRFKKRS</sequence>
<feature type="chain" id="PRO_5003898290" description="Ice-binding protein C-terminal domain-containing protein" evidence="1">
    <location>
        <begin position="27"/>
        <end position="258"/>
    </location>
</feature>